<sequence length="168" mass="18172">MMSSSTEVKKSLLSSVECPACHQLVVLEMINQHLDRCVEAEHLPADLANRPNEISQRLPAMKKARAGLLSTASAPPAKNVTNSAASKEVIRKVTHPFFQTRAEKKNDSQSSSLPSAKKFRGDVIELDNDSSSSSPTQIDTVDNDEAGSHKKDQIGPVSSNEEIFSSSP</sequence>
<evidence type="ECO:0000313" key="3">
    <source>
        <dbReference type="Proteomes" id="UP000192247"/>
    </source>
</evidence>
<feature type="region of interest" description="Disordered" evidence="1">
    <location>
        <begin position="97"/>
        <end position="168"/>
    </location>
</feature>
<keyword evidence="3" id="KW-1185">Reference proteome</keyword>
<dbReference type="AlphaFoldDB" id="A0A1V9XX85"/>
<feature type="compositionally biased region" description="Polar residues" evidence="1">
    <location>
        <begin position="129"/>
        <end position="140"/>
    </location>
</feature>
<evidence type="ECO:0000313" key="2">
    <source>
        <dbReference type="EMBL" id="OQR78104.1"/>
    </source>
</evidence>
<comment type="caution">
    <text evidence="2">The sequence shown here is derived from an EMBL/GenBank/DDBJ whole genome shotgun (WGS) entry which is preliminary data.</text>
</comment>
<evidence type="ECO:0008006" key="4">
    <source>
        <dbReference type="Google" id="ProtNLM"/>
    </source>
</evidence>
<reference evidence="2 3" key="1">
    <citation type="journal article" date="2017" name="Gigascience">
        <title>Draft genome of the honey bee ectoparasitic mite, Tropilaelaps mercedesae, is shaped by the parasitic life history.</title>
        <authorList>
            <person name="Dong X."/>
            <person name="Armstrong S.D."/>
            <person name="Xia D."/>
            <person name="Makepeace B.L."/>
            <person name="Darby A.C."/>
            <person name="Kadowaki T."/>
        </authorList>
    </citation>
    <scope>NUCLEOTIDE SEQUENCE [LARGE SCALE GENOMIC DNA]</scope>
    <source>
        <strain evidence="2">Wuxi-XJTLU</strain>
    </source>
</reference>
<protein>
    <recommendedName>
        <fullName evidence="4">UBZ4-type domain-containing protein</fullName>
    </recommendedName>
</protein>
<proteinExistence type="predicted"/>
<name>A0A1V9XX85_9ACAR</name>
<dbReference type="Proteomes" id="UP000192247">
    <property type="component" value="Unassembled WGS sequence"/>
</dbReference>
<organism evidence="2 3">
    <name type="scientific">Tropilaelaps mercedesae</name>
    <dbReference type="NCBI Taxonomy" id="418985"/>
    <lineage>
        <taxon>Eukaryota</taxon>
        <taxon>Metazoa</taxon>
        <taxon>Ecdysozoa</taxon>
        <taxon>Arthropoda</taxon>
        <taxon>Chelicerata</taxon>
        <taxon>Arachnida</taxon>
        <taxon>Acari</taxon>
        <taxon>Parasitiformes</taxon>
        <taxon>Mesostigmata</taxon>
        <taxon>Gamasina</taxon>
        <taxon>Dermanyssoidea</taxon>
        <taxon>Laelapidae</taxon>
        <taxon>Tropilaelaps</taxon>
    </lineage>
</organism>
<accession>A0A1V9XX85</accession>
<evidence type="ECO:0000256" key="1">
    <source>
        <dbReference type="SAM" id="MobiDB-lite"/>
    </source>
</evidence>
<gene>
    <name evidence="2" type="ORF">BIW11_06628</name>
</gene>
<feature type="compositionally biased region" description="Polar residues" evidence="1">
    <location>
        <begin position="156"/>
        <end position="168"/>
    </location>
</feature>
<dbReference type="Gene3D" id="3.30.160.60">
    <property type="entry name" value="Classic Zinc Finger"/>
    <property type="match status" value="1"/>
</dbReference>
<dbReference type="EMBL" id="MNPL01002634">
    <property type="protein sequence ID" value="OQR78104.1"/>
    <property type="molecule type" value="Genomic_DNA"/>
</dbReference>
<dbReference type="InParanoid" id="A0A1V9XX85"/>
<feature type="non-terminal residue" evidence="2">
    <location>
        <position position="168"/>
    </location>
</feature>